<evidence type="ECO:0000256" key="8">
    <source>
        <dbReference type="SAM" id="Phobius"/>
    </source>
</evidence>
<feature type="domain" description="Peptidase M50" evidence="9">
    <location>
        <begin position="135"/>
        <end position="302"/>
    </location>
</feature>
<dbReference type="Pfam" id="PF02163">
    <property type="entry name" value="Peptidase_M50"/>
    <property type="match status" value="1"/>
</dbReference>
<evidence type="ECO:0000256" key="3">
    <source>
        <dbReference type="ARBA" id="ARBA00022692"/>
    </source>
</evidence>
<dbReference type="Proteomes" id="UP001057580">
    <property type="component" value="Chromosome"/>
</dbReference>
<feature type="transmembrane region" description="Helical" evidence="8">
    <location>
        <begin position="192"/>
        <end position="217"/>
    </location>
</feature>
<comment type="subcellular location">
    <subcellularLocation>
        <location evidence="1">Membrane</location>
        <topology evidence="1">Multi-pass membrane protein</topology>
    </subcellularLocation>
</comment>
<keyword evidence="6 8" id="KW-1133">Transmembrane helix</keyword>
<dbReference type="AlphaFoldDB" id="A0A9E7R6K9"/>
<dbReference type="GeneID" id="74942928"/>
<organism evidence="10 11">
    <name type="scientific">Salinirubellus salinus</name>
    <dbReference type="NCBI Taxonomy" id="1364945"/>
    <lineage>
        <taxon>Archaea</taxon>
        <taxon>Methanobacteriati</taxon>
        <taxon>Methanobacteriota</taxon>
        <taxon>Stenosarchaea group</taxon>
        <taxon>Halobacteria</taxon>
        <taxon>Halobacteriales</taxon>
        <taxon>Natronomonadaceae</taxon>
        <taxon>Salinirubellus</taxon>
    </lineage>
</organism>
<sequence length="387" mass="41800">MGHDPPADAPPVAAFSSAFRVVETRRDGDRLLYIGEPQIGPEALEQRVWPVFRDHGYEVHLTTVTESTQDPITGLRIENSRHALVAEPRSTGLDGVPWTNVVMFLLTVLTTLFAGTMWYYEPVNSPADLLAGWPFALAVMTVLGVHELGHYVLSRYHDVEATLPYFIPVPTFIGTLGAVIRMKGRIPDREALFDIGVAGPLAGLVATVAVTVVGLYLPPVPVPDSVLNDPNAINIEFGFPPLLLLLSELTGQPLSYADPELAVNPVVFGGWIGMFVTFLNLIPVGQLDGGHLVRAMLGERQETVAALVPFGLFALSGYLFFVEGLGLRDSVLIWGFWGLVSMGLAYAGPATPVYDDALDRKRVAVGVLTFVLGALCFTPVPFQLLGA</sequence>
<keyword evidence="3 8" id="KW-0812">Transmembrane</keyword>
<keyword evidence="7 8" id="KW-0472">Membrane</keyword>
<protein>
    <submittedName>
        <fullName evidence="10">Site-2 protease family protein</fullName>
    </submittedName>
</protein>
<dbReference type="PANTHER" id="PTHR31412:SF0">
    <property type="entry name" value="ZINC METALLOPROTEASE EGY1, CHLOROPLASTIC-RELATED"/>
    <property type="match status" value="1"/>
</dbReference>
<feature type="transmembrane region" description="Helical" evidence="8">
    <location>
        <begin position="303"/>
        <end position="321"/>
    </location>
</feature>
<dbReference type="GO" id="GO:0006508">
    <property type="term" value="P:proteolysis"/>
    <property type="evidence" value="ECO:0007669"/>
    <property type="project" value="UniProtKB-KW"/>
</dbReference>
<dbReference type="EMBL" id="CP104003">
    <property type="protein sequence ID" value="UWM56774.1"/>
    <property type="molecule type" value="Genomic_DNA"/>
</dbReference>
<dbReference type="CDD" id="cd06160">
    <property type="entry name" value="S2P-M50_like_2"/>
    <property type="match status" value="1"/>
</dbReference>
<feature type="transmembrane region" description="Helical" evidence="8">
    <location>
        <begin position="98"/>
        <end position="120"/>
    </location>
</feature>
<evidence type="ECO:0000256" key="6">
    <source>
        <dbReference type="ARBA" id="ARBA00022989"/>
    </source>
</evidence>
<dbReference type="GO" id="GO:0008233">
    <property type="term" value="F:peptidase activity"/>
    <property type="evidence" value="ECO:0007669"/>
    <property type="project" value="UniProtKB-KW"/>
</dbReference>
<dbReference type="InterPro" id="IPR044838">
    <property type="entry name" value="EGY1-like"/>
</dbReference>
<accession>A0A9E7R6K9</accession>
<keyword evidence="4" id="KW-0378">Hydrolase</keyword>
<evidence type="ECO:0000256" key="5">
    <source>
        <dbReference type="ARBA" id="ARBA00022946"/>
    </source>
</evidence>
<evidence type="ECO:0000313" key="11">
    <source>
        <dbReference type="Proteomes" id="UP001057580"/>
    </source>
</evidence>
<keyword evidence="11" id="KW-1185">Reference proteome</keyword>
<keyword evidence="2 10" id="KW-0645">Protease</keyword>
<proteinExistence type="predicted"/>
<dbReference type="PANTHER" id="PTHR31412">
    <property type="entry name" value="ZINC METALLOPROTEASE EGY1"/>
    <property type="match status" value="1"/>
</dbReference>
<dbReference type="KEGG" id="ssai:N0B31_10860"/>
<feature type="transmembrane region" description="Helical" evidence="8">
    <location>
        <begin position="262"/>
        <end position="282"/>
    </location>
</feature>
<dbReference type="GO" id="GO:0016020">
    <property type="term" value="C:membrane"/>
    <property type="evidence" value="ECO:0007669"/>
    <property type="project" value="UniProtKB-SubCell"/>
</dbReference>
<feature type="transmembrane region" description="Helical" evidence="8">
    <location>
        <begin position="132"/>
        <end position="151"/>
    </location>
</feature>
<keyword evidence="5" id="KW-0809">Transit peptide</keyword>
<feature type="transmembrane region" description="Helical" evidence="8">
    <location>
        <begin position="333"/>
        <end position="351"/>
    </location>
</feature>
<evidence type="ECO:0000259" key="9">
    <source>
        <dbReference type="Pfam" id="PF02163"/>
    </source>
</evidence>
<feature type="transmembrane region" description="Helical" evidence="8">
    <location>
        <begin position="363"/>
        <end position="382"/>
    </location>
</feature>
<evidence type="ECO:0000256" key="4">
    <source>
        <dbReference type="ARBA" id="ARBA00022801"/>
    </source>
</evidence>
<evidence type="ECO:0000256" key="2">
    <source>
        <dbReference type="ARBA" id="ARBA00022670"/>
    </source>
</evidence>
<evidence type="ECO:0000256" key="1">
    <source>
        <dbReference type="ARBA" id="ARBA00004141"/>
    </source>
</evidence>
<name>A0A9E7R6K9_9EURY</name>
<dbReference type="RefSeq" id="WP_260643888.1">
    <property type="nucleotide sequence ID" value="NZ_CP104003.1"/>
</dbReference>
<evidence type="ECO:0000313" key="10">
    <source>
        <dbReference type="EMBL" id="UWM56774.1"/>
    </source>
</evidence>
<feature type="transmembrane region" description="Helical" evidence="8">
    <location>
        <begin position="163"/>
        <end position="180"/>
    </location>
</feature>
<evidence type="ECO:0000256" key="7">
    <source>
        <dbReference type="ARBA" id="ARBA00023136"/>
    </source>
</evidence>
<reference evidence="10" key="1">
    <citation type="submission" date="2022-09" db="EMBL/GenBank/DDBJ databases">
        <title>Diverse halophilic archaea isolated from saline environments.</title>
        <authorList>
            <person name="Cui H.-L."/>
        </authorList>
    </citation>
    <scope>NUCLEOTIDE SEQUENCE</scope>
    <source>
        <strain evidence="10">ZS-35-S2</strain>
    </source>
</reference>
<dbReference type="InterPro" id="IPR008915">
    <property type="entry name" value="Peptidase_M50"/>
</dbReference>
<gene>
    <name evidence="10" type="ORF">N0B31_10860</name>
</gene>